<keyword evidence="7" id="KW-1185">Reference proteome</keyword>
<dbReference type="InterPro" id="IPR016162">
    <property type="entry name" value="Ald_DH_N"/>
</dbReference>
<dbReference type="PROSITE" id="PS00687">
    <property type="entry name" value="ALDEHYDE_DEHYDR_GLU"/>
    <property type="match status" value="1"/>
</dbReference>
<evidence type="ECO:0000256" key="3">
    <source>
        <dbReference type="PROSITE-ProRule" id="PRU10007"/>
    </source>
</evidence>
<name>A0A6M8I0L9_9PROT</name>
<evidence type="ECO:0000256" key="2">
    <source>
        <dbReference type="ARBA" id="ARBA00023002"/>
    </source>
</evidence>
<keyword evidence="2 4" id="KW-0560">Oxidoreductase</keyword>
<evidence type="ECO:0000313" key="7">
    <source>
        <dbReference type="Proteomes" id="UP000500767"/>
    </source>
</evidence>
<evidence type="ECO:0000259" key="5">
    <source>
        <dbReference type="Pfam" id="PF00171"/>
    </source>
</evidence>
<organism evidence="6 7">
    <name type="scientific">Lichenicola cladoniae</name>
    <dbReference type="NCBI Taxonomy" id="1484109"/>
    <lineage>
        <taxon>Bacteria</taxon>
        <taxon>Pseudomonadati</taxon>
        <taxon>Pseudomonadota</taxon>
        <taxon>Alphaproteobacteria</taxon>
        <taxon>Acetobacterales</taxon>
        <taxon>Acetobacteraceae</taxon>
        <taxon>Lichenicola</taxon>
    </lineage>
</organism>
<dbReference type="GO" id="GO:0004777">
    <property type="term" value="F:succinate-semialdehyde dehydrogenase (NAD+) activity"/>
    <property type="evidence" value="ECO:0007669"/>
    <property type="project" value="TreeGrafter"/>
</dbReference>
<dbReference type="EMBL" id="CP053712">
    <property type="protein sequence ID" value="QKE93897.1"/>
    <property type="molecule type" value="Genomic_DNA"/>
</dbReference>
<keyword evidence="6" id="KW-0614">Plasmid</keyword>
<feature type="active site" evidence="3">
    <location>
        <position position="259"/>
    </location>
</feature>
<dbReference type="KEGG" id="lck:HN018_27620"/>
<dbReference type="InterPro" id="IPR015590">
    <property type="entry name" value="Aldehyde_DH_dom"/>
</dbReference>
<geneLocation type="plasmid" evidence="6 7">
    <name>unnamed5</name>
</geneLocation>
<dbReference type="FunFam" id="3.40.605.10:FF:000005">
    <property type="entry name" value="Succinate-semialdehyde dehydrogenase I"/>
    <property type="match status" value="1"/>
</dbReference>
<dbReference type="InterPro" id="IPR029510">
    <property type="entry name" value="Ald_DH_CS_GLU"/>
</dbReference>
<dbReference type="SUPFAM" id="SSF53720">
    <property type="entry name" value="ALDH-like"/>
    <property type="match status" value="1"/>
</dbReference>
<dbReference type="Gene3D" id="3.40.309.10">
    <property type="entry name" value="Aldehyde Dehydrogenase, Chain A, domain 2"/>
    <property type="match status" value="1"/>
</dbReference>
<accession>A0A6M8I0L9</accession>
<comment type="similarity">
    <text evidence="1 4">Belongs to the aldehyde dehydrogenase family.</text>
</comment>
<dbReference type="InterPro" id="IPR010102">
    <property type="entry name" value="Succ_semiAld_DH"/>
</dbReference>
<dbReference type="InterPro" id="IPR050740">
    <property type="entry name" value="Aldehyde_DH_Superfamily"/>
</dbReference>
<dbReference type="PROSITE" id="PS00070">
    <property type="entry name" value="ALDEHYDE_DEHYDR_CYS"/>
    <property type="match status" value="1"/>
</dbReference>
<dbReference type="InterPro" id="IPR016161">
    <property type="entry name" value="Ald_DH/histidinol_DH"/>
</dbReference>
<feature type="domain" description="Aldehyde dehydrogenase" evidence="5">
    <location>
        <begin position="23"/>
        <end position="481"/>
    </location>
</feature>
<dbReference type="NCBIfam" id="TIGR01780">
    <property type="entry name" value="SSADH"/>
    <property type="match status" value="1"/>
</dbReference>
<gene>
    <name evidence="6" type="ORF">HN018_27620</name>
</gene>
<sequence length="487" mass="51680">MDILQTLRTDGWLREDNAIGGAWLGADSGESHEVANPATGQVVGTIAWSGAAETRAAIDAAQGAFATWSTTTAEERAGALSQMATIIRSNADLLASMLTIEQGKPLAEARGEILLGANYVQWFAEEARRVNGEIIPSPWKGRQILVTREPVGVVAAISPWNFPFLMLSRKIAPALAAGCTVVVKPADLTPFCGLLWAVLAEKSGVPAGVVNVVTGDAATIGGEMTANPLVRKLTFTGSTRVGKLLYQQSAATMKKLSMELGGNAPFIVFDDADLDRAVDGAIAAKYRNSGQTCVCVNRFYVQHGIHDAFAARLAERVRTLKVGDGFETGVQQGPLINEATVRKVAIHVEDAVAKGGKVLVGGKRHELGGTFYEPTVITDASNDMLVAREETFGPLSALFRFRDEQEAIDAANATEYGLAAYFYTTNLARAFRVARVLQTGMIGINDGLITTEVAPFGGIKDSGIGREGSSNGITEYLNLKYLSVGGL</sequence>
<dbReference type="RefSeq" id="WP_171836863.1">
    <property type="nucleotide sequence ID" value="NZ_CP053712.1"/>
</dbReference>
<evidence type="ECO:0000256" key="1">
    <source>
        <dbReference type="ARBA" id="ARBA00009986"/>
    </source>
</evidence>
<dbReference type="PANTHER" id="PTHR43353:SF5">
    <property type="entry name" value="SUCCINATE-SEMIALDEHYDE DEHYDROGENASE, MITOCHONDRIAL"/>
    <property type="match status" value="1"/>
</dbReference>
<dbReference type="AlphaFoldDB" id="A0A6M8I0L9"/>
<dbReference type="Proteomes" id="UP000500767">
    <property type="component" value="Plasmid unnamed5"/>
</dbReference>
<dbReference type="GO" id="GO:0009450">
    <property type="term" value="P:gamma-aminobutyric acid catabolic process"/>
    <property type="evidence" value="ECO:0007669"/>
    <property type="project" value="InterPro"/>
</dbReference>
<reference evidence="6 7" key="1">
    <citation type="journal article" date="2014" name="World J. Microbiol. Biotechnol.">
        <title>Biodiversity and physiological characteristics of Antarctic and Arctic lichens-associated bacteria.</title>
        <authorList>
            <person name="Lee Y.M."/>
            <person name="Kim E.H."/>
            <person name="Lee H.K."/>
            <person name="Hong S.G."/>
        </authorList>
    </citation>
    <scope>NUCLEOTIDE SEQUENCE [LARGE SCALE GENOMIC DNA]</scope>
    <source>
        <strain evidence="6 7">PAMC 26569</strain>
        <plasmid evidence="6">unnamed5</plasmid>
    </source>
</reference>
<dbReference type="PANTHER" id="PTHR43353">
    <property type="entry name" value="SUCCINATE-SEMIALDEHYDE DEHYDROGENASE, MITOCHONDRIAL"/>
    <property type="match status" value="1"/>
</dbReference>
<protein>
    <submittedName>
        <fullName evidence="6">NAD-dependent succinate-semialdehyde dehydrogenase</fullName>
    </submittedName>
</protein>
<dbReference type="Pfam" id="PF00171">
    <property type="entry name" value="Aldedh"/>
    <property type="match status" value="1"/>
</dbReference>
<evidence type="ECO:0000313" key="6">
    <source>
        <dbReference type="EMBL" id="QKE93897.1"/>
    </source>
</evidence>
<dbReference type="CDD" id="cd07103">
    <property type="entry name" value="ALDH_F5_SSADH_GabD"/>
    <property type="match status" value="1"/>
</dbReference>
<dbReference type="InterPro" id="IPR016160">
    <property type="entry name" value="Ald_DH_CS_CYS"/>
</dbReference>
<evidence type="ECO:0000256" key="4">
    <source>
        <dbReference type="RuleBase" id="RU003345"/>
    </source>
</evidence>
<dbReference type="InterPro" id="IPR016163">
    <property type="entry name" value="Ald_DH_C"/>
</dbReference>
<dbReference type="FunFam" id="3.40.309.10:FF:000004">
    <property type="entry name" value="Succinate-semialdehyde dehydrogenase I"/>
    <property type="match status" value="1"/>
</dbReference>
<dbReference type="Gene3D" id="3.40.605.10">
    <property type="entry name" value="Aldehyde Dehydrogenase, Chain A, domain 1"/>
    <property type="match status" value="1"/>
</dbReference>
<proteinExistence type="inferred from homology"/>